<reference evidence="4 5" key="1">
    <citation type="journal article" date="2014" name="Nat. Commun.">
        <title>Klebsormidium flaccidum genome reveals primary factors for plant terrestrial adaptation.</title>
        <authorList>
            <person name="Hori K."/>
            <person name="Maruyama F."/>
            <person name="Fujisawa T."/>
            <person name="Togashi T."/>
            <person name="Yamamoto N."/>
            <person name="Seo M."/>
            <person name="Sato S."/>
            <person name="Yamada T."/>
            <person name="Mori H."/>
            <person name="Tajima N."/>
            <person name="Moriyama T."/>
            <person name="Ikeuchi M."/>
            <person name="Watanabe M."/>
            <person name="Wada H."/>
            <person name="Kobayashi K."/>
            <person name="Saito M."/>
            <person name="Masuda T."/>
            <person name="Sasaki-Sekimoto Y."/>
            <person name="Mashiguchi K."/>
            <person name="Awai K."/>
            <person name="Shimojima M."/>
            <person name="Masuda S."/>
            <person name="Iwai M."/>
            <person name="Nobusawa T."/>
            <person name="Narise T."/>
            <person name="Kondo S."/>
            <person name="Saito H."/>
            <person name="Sato R."/>
            <person name="Murakawa M."/>
            <person name="Ihara Y."/>
            <person name="Oshima-Yamada Y."/>
            <person name="Ohtaka K."/>
            <person name="Satoh M."/>
            <person name="Sonobe K."/>
            <person name="Ishii M."/>
            <person name="Ohtani R."/>
            <person name="Kanamori-Sato M."/>
            <person name="Honoki R."/>
            <person name="Miyazaki D."/>
            <person name="Mochizuki H."/>
            <person name="Umetsu J."/>
            <person name="Higashi K."/>
            <person name="Shibata D."/>
            <person name="Kamiya Y."/>
            <person name="Sato N."/>
            <person name="Nakamura Y."/>
            <person name="Tabata S."/>
            <person name="Ida S."/>
            <person name="Kurokawa K."/>
            <person name="Ohta H."/>
        </authorList>
    </citation>
    <scope>NUCLEOTIDE SEQUENCE [LARGE SCALE GENOMIC DNA]</scope>
    <source>
        <strain evidence="4 5">NIES-2285</strain>
    </source>
</reference>
<keyword evidence="1" id="KW-0862">Zinc</keyword>
<dbReference type="GO" id="GO:0008270">
    <property type="term" value="F:zinc ion binding"/>
    <property type="evidence" value="ECO:0007669"/>
    <property type="project" value="UniProtKB-KW"/>
</dbReference>
<evidence type="ECO:0000259" key="3">
    <source>
        <dbReference type="PROSITE" id="PS50966"/>
    </source>
</evidence>
<dbReference type="STRING" id="105231.A0A1Y1HUA9"/>
<feature type="region of interest" description="Disordered" evidence="2">
    <location>
        <begin position="416"/>
        <end position="447"/>
    </location>
</feature>
<evidence type="ECO:0000313" key="4">
    <source>
        <dbReference type="EMBL" id="GAQ81713.1"/>
    </source>
</evidence>
<feature type="compositionally biased region" description="Basic and acidic residues" evidence="2">
    <location>
        <begin position="420"/>
        <end position="434"/>
    </location>
</feature>
<keyword evidence="1" id="KW-0863">Zinc-finger</keyword>
<accession>A0A1Y1HUA9</accession>
<dbReference type="EMBL" id="DF237038">
    <property type="protein sequence ID" value="GAQ81713.1"/>
    <property type="molecule type" value="Genomic_DNA"/>
</dbReference>
<feature type="domain" description="SWIM-type" evidence="3">
    <location>
        <begin position="201"/>
        <end position="237"/>
    </location>
</feature>
<evidence type="ECO:0000313" key="5">
    <source>
        <dbReference type="Proteomes" id="UP000054558"/>
    </source>
</evidence>
<dbReference type="PANTHER" id="PTHR34305">
    <property type="entry name" value="EXPRESSED PROTEIN"/>
    <property type="match status" value="1"/>
</dbReference>
<sequence length="1268" mass="139401">MTLAWRKSDRGTQMGYLVSAGVPKAKQCKQVVCLSCVQNLLGVVTESADGLSVTLSGRKDGGQDTPILCRQRGGGPWSQSLQLTDDVLSFLCQQNATTGLGQRQVATAASQIGERGMAKGVRPRVKGASEETSTEEATMGIKEQAVRYLKMMAAPEGSVHVFQPAESASPPLRLYMCGWDHNEEGRAKKLGKPDKTHALPETVWWDTRGELCCTCDRGRLTEDAPCVHKLAFAAISESWTLTAELPTYESLGKGARVERVRADATGSYFAVADNVQGPPGPRRRMVFRSSKGVWYCEGKRDGCPSLTDCSHVIAAKAALKNEGDLPVADQMVLRLSEPLPMAALSWLEQWNGDLPKIGVCPAVGTSSQGGGDARLLEEERYLVGLLERRPHEQATCAGDSCFCRQHERLFREAAVAQTSNDRESYGGNRGREGGSADEEAPPHKRARRNKAFWEAHKQDSQGPATRVGWGARPPAEARGKEAIRGLVDACASCSLAALAVAGGRCEHEEDLRVRTPVMLLTTEAVQVTNPKLARLSDAHAVHDPLVTSLDRPVPVSKLRDCNFQELSEKGLLSAPCPIELPACGGSWVETWIEADVTASQWSQRVRHGHSFKAELATHQSAFQRSPDAIVLSEETWRRASLDFFKLVGLGLRDCCSLCGPHPKILICDGIVGLASADGAQKPGGLGSSSLDARRTFCHPSRTSTGALLEKRPIAGRDYCGSGLQGAGLKRKLLLLPELQEALARLSQHRPKDERLGPRRLSKVEYEALLNGLAHEDPQIVKRFGPDEAGGPLPEDGRRRMLAEERTMVRDRNLAVFELLTGIQIDFERRGLSPDLWQHWVGEWTELLYSLGAHDSDEALIGPGALHVARKLLLGGEAIREDRRDLARDAPILRRIVDSCGGLTFPAFFMRTLQHLYLIALFSRGATGFEADGQLGWVHEARAPLDRAVDLLTEARARPLSIEERRQLNEARGVANELLPGVERLEPSSRQWEGMSGHERSLLRERLGRDEEGDELHPLPAGHASRAEQDVLACYPFPGWKQKRGLPWYSSFEYPDGRSKSLEENKCATGKSMTEWDAENVLGLVKGAGKLSGKKGSKSKRPKRTRGGYVFACPHRVIYGFHVMLRGESPRDAFAVLYTRLRREDLPHVLVHDNGCALRNYCFRREPAFFANVRFVVDRFHFSKAGQEVHKCGPSNCPDSYPSLHWINTSAVESVNSFLKGFRSLGWYSGLESFMVILPLLLGGYNSSLKRVDDAKLSIVLAAAVWTVG</sequence>
<dbReference type="Proteomes" id="UP000054558">
    <property type="component" value="Unassembled WGS sequence"/>
</dbReference>
<proteinExistence type="predicted"/>
<feature type="region of interest" description="Disordered" evidence="2">
    <location>
        <begin position="115"/>
        <end position="135"/>
    </location>
</feature>
<dbReference type="PANTHER" id="PTHR34305:SF1">
    <property type="entry name" value="SWIM-TYPE DOMAIN-CONTAINING PROTEIN"/>
    <property type="match status" value="1"/>
</dbReference>
<evidence type="ECO:0000256" key="1">
    <source>
        <dbReference type="PROSITE-ProRule" id="PRU00325"/>
    </source>
</evidence>
<gene>
    <name evidence="4" type="ORF">KFL_000890010</name>
</gene>
<dbReference type="PROSITE" id="PS50966">
    <property type="entry name" value="ZF_SWIM"/>
    <property type="match status" value="1"/>
</dbReference>
<protein>
    <recommendedName>
        <fullName evidence="3">SWIM-type domain-containing protein</fullName>
    </recommendedName>
</protein>
<dbReference type="InterPro" id="IPR007527">
    <property type="entry name" value="Znf_SWIM"/>
</dbReference>
<name>A0A1Y1HUA9_KLENI</name>
<dbReference type="AlphaFoldDB" id="A0A1Y1HUA9"/>
<keyword evidence="1" id="KW-0479">Metal-binding</keyword>
<organism evidence="4 5">
    <name type="scientific">Klebsormidium nitens</name>
    <name type="common">Green alga</name>
    <name type="synonym">Ulothrix nitens</name>
    <dbReference type="NCBI Taxonomy" id="105231"/>
    <lineage>
        <taxon>Eukaryota</taxon>
        <taxon>Viridiplantae</taxon>
        <taxon>Streptophyta</taxon>
        <taxon>Klebsormidiophyceae</taxon>
        <taxon>Klebsormidiales</taxon>
        <taxon>Klebsormidiaceae</taxon>
        <taxon>Klebsormidium</taxon>
    </lineage>
</organism>
<evidence type="ECO:0000256" key="2">
    <source>
        <dbReference type="SAM" id="MobiDB-lite"/>
    </source>
</evidence>
<feature type="non-terminal residue" evidence="4">
    <location>
        <position position="1268"/>
    </location>
</feature>
<keyword evidence="5" id="KW-1185">Reference proteome</keyword>